<dbReference type="EMBL" id="NMUF01000037">
    <property type="protein sequence ID" value="RFA96642.1"/>
    <property type="molecule type" value="Genomic_DNA"/>
</dbReference>
<evidence type="ECO:0000313" key="2">
    <source>
        <dbReference type="EMBL" id="RFA96642.1"/>
    </source>
</evidence>
<organism evidence="2 3">
    <name type="scientific">Pyrobaculum aerophilum</name>
    <dbReference type="NCBI Taxonomy" id="13773"/>
    <lineage>
        <taxon>Archaea</taxon>
        <taxon>Thermoproteota</taxon>
        <taxon>Thermoprotei</taxon>
        <taxon>Thermoproteales</taxon>
        <taxon>Thermoproteaceae</taxon>
        <taxon>Pyrobaculum</taxon>
    </lineage>
</organism>
<sequence>MHVIDQAVECLARYDKNHKEFYEKNRDRIETFIKDLGILNFICTEEKRFAGLRPRADLYIRTESRHVLLEAKLCVKSGAATGRSLIQKNNLN</sequence>
<gene>
    <name evidence="1" type="ORF">CGL51_05225</name>
    <name evidence="2" type="ORF">CGL52_10905</name>
</gene>
<dbReference type="Proteomes" id="UP000256877">
    <property type="component" value="Unassembled WGS sequence"/>
</dbReference>
<evidence type="ECO:0000313" key="1">
    <source>
        <dbReference type="EMBL" id="RFA96353.1"/>
    </source>
</evidence>
<protein>
    <submittedName>
        <fullName evidence="2">Uncharacterized protein</fullName>
    </submittedName>
</protein>
<evidence type="ECO:0000313" key="4">
    <source>
        <dbReference type="Proteomes" id="UP000257123"/>
    </source>
</evidence>
<accession>A0A371QZY0</accession>
<dbReference type="Proteomes" id="UP000257123">
    <property type="component" value="Unassembled WGS sequence"/>
</dbReference>
<name>A0A371QZY0_9CREN</name>
<dbReference type="EMBL" id="NMUE01000012">
    <property type="protein sequence ID" value="RFA96353.1"/>
    <property type="molecule type" value="Genomic_DNA"/>
</dbReference>
<dbReference type="AlphaFoldDB" id="A0A371QZY0"/>
<reference evidence="3 4" key="1">
    <citation type="submission" date="2017-07" db="EMBL/GenBank/DDBJ databases">
        <title>Draft genome sequence of aerobic hyperthermophilic archaea, Pyrobaculum aerophilum YKB31 and YKB32.</title>
        <authorList>
            <person name="Mochizuki T."/>
            <person name="Berliner A.J."/>
            <person name="Yoshida-Takashima Y."/>
            <person name="Takaki Y."/>
            <person name="Nunoura T."/>
            <person name="Takai K."/>
        </authorList>
    </citation>
    <scope>NUCLEOTIDE SEQUENCE [LARGE SCALE GENOMIC DNA]</scope>
    <source>
        <strain evidence="1 4">YKB31</strain>
        <strain evidence="2 3">YKB32</strain>
    </source>
</reference>
<comment type="caution">
    <text evidence="2">The sequence shown here is derived from an EMBL/GenBank/DDBJ whole genome shotgun (WGS) entry which is preliminary data.</text>
</comment>
<proteinExistence type="predicted"/>
<evidence type="ECO:0000313" key="3">
    <source>
        <dbReference type="Proteomes" id="UP000256877"/>
    </source>
</evidence>